<dbReference type="Ensembl" id="ENSCSAVT00000000668.1">
    <property type="protein sequence ID" value="ENSCSAVP00000000661.1"/>
    <property type="gene ID" value="ENSCSAVG00000000365.1"/>
</dbReference>
<dbReference type="GeneTree" id="ENSGT00530000069387"/>
<reference evidence="2" key="2">
    <citation type="submission" date="2025-08" db="UniProtKB">
        <authorList>
            <consortium name="Ensembl"/>
        </authorList>
    </citation>
    <scope>IDENTIFICATION</scope>
</reference>
<dbReference type="SUPFAM" id="SSF55729">
    <property type="entry name" value="Acyl-CoA N-acyltransferases (Nat)"/>
    <property type="match status" value="1"/>
</dbReference>
<organism evidence="2 3">
    <name type="scientific">Ciona savignyi</name>
    <name type="common">Pacific transparent sea squirt</name>
    <dbReference type="NCBI Taxonomy" id="51511"/>
    <lineage>
        <taxon>Eukaryota</taxon>
        <taxon>Metazoa</taxon>
        <taxon>Chordata</taxon>
        <taxon>Tunicata</taxon>
        <taxon>Ascidiacea</taxon>
        <taxon>Phlebobranchia</taxon>
        <taxon>Cionidae</taxon>
        <taxon>Ciona</taxon>
    </lineage>
</organism>
<dbReference type="Proteomes" id="UP000007875">
    <property type="component" value="Unassembled WGS sequence"/>
</dbReference>
<dbReference type="InParanoid" id="H2Y5R3"/>
<reference evidence="3" key="1">
    <citation type="submission" date="2003-08" db="EMBL/GenBank/DDBJ databases">
        <authorList>
            <person name="Birren B."/>
            <person name="Nusbaum C."/>
            <person name="Abebe A."/>
            <person name="Abouelleil A."/>
            <person name="Adekoya E."/>
            <person name="Ait-zahra M."/>
            <person name="Allen N."/>
            <person name="Allen T."/>
            <person name="An P."/>
            <person name="Anderson M."/>
            <person name="Anderson S."/>
            <person name="Arachchi H."/>
            <person name="Armbruster J."/>
            <person name="Bachantsang P."/>
            <person name="Baldwin J."/>
            <person name="Barry A."/>
            <person name="Bayul T."/>
            <person name="Blitshsteyn B."/>
            <person name="Bloom T."/>
            <person name="Blye J."/>
            <person name="Boguslavskiy L."/>
            <person name="Borowsky M."/>
            <person name="Boukhgalter B."/>
            <person name="Brunache A."/>
            <person name="Butler J."/>
            <person name="Calixte N."/>
            <person name="Calvo S."/>
            <person name="Camarata J."/>
            <person name="Campo K."/>
            <person name="Chang J."/>
            <person name="Cheshatsang Y."/>
            <person name="Citroen M."/>
            <person name="Collymore A."/>
            <person name="Considine T."/>
            <person name="Cook A."/>
            <person name="Cooke P."/>
            <person name="Corum B."/>
            <person name="Cuomo C."/>
            <person name="David R."/>
            <person name="Dawoe T."/>
            <person name="Degray S."/>
            <person name="Dodge S."/>
            <person name="Dooley K."/>
            <person name="Dorje P."/>
            <person name="Dorjee K."/>
            <person name="Dorris L."/>
            <person name="Duffey N."/>
            <person name="Dupes A."/>
            <person name="Elkins T."/>
            <person name="Engels R."/>
            <person name="Erickson J."/>
            <person name="Farina A."/>
            <person name="Faro S."/>
            <person name="Ferreira P."/>
            <person name="Fischer H."/>
            <person name="Fitzgerald M."/>
            <person name="Foley K."/>
            <person name="Gage D."/>
            <person name="Galagan J."/>
            <person name="Gearin G."/>
            <person name="Gnerre S."/>
            <person name="Gnirke A."/>
            <person name="Goyette A."/>
            <person name="Graham J."/>
            <person name="Grandbois E."/>
            <person name="Gyaltsen K."/>
            <person name="Hafez N."/>
            <person name="Hagopian D."/>
            <person name="Hagos B."/>
            <person name="Hall J."/>
            <person name="Hatcher B."/>
            <person name="Heller A."/>
            <person name="Higgins H."/>
            <person name="Honan T."/>
            <person name="Horn A."/>
            <person name="Houde N."/>
            <person name="Hughes L."/>
            <person name="Hulme W."/>
            <person name="Husby E."/>
            <person name="Iliev I."/>
            <person name="Jaffe D."/>
            <person name="Jones C."/>
            <person name="Kamal M."/>
            <person name="Kamat A."/>
            <person name="Kamvysselis M."/>
            <person name="Karlsson E."/>
            <person name="Kells C."/>
            <person name="Kieu A."/>
            <person name="Kisner P."/>
            <person name="Kodira C."/>
            <person name="Kulbokas E."/>
            <person name="Labutti K."/>
            <person name="Lama D."/>
            <person name="Landers T."/>
            <person name="Leger J."/>
            <person name="Levine S."/>
            <person name="Lewis D."/>
            <person name="Lewis T."/>
            <person name="Lindblad-toh K."/>
            <person name="Liu X."/>
            <person name="Lokyitsang T."/>
            <person name="Lokyitsang Y."/>
            <person name="Lucien O."/>
            <person name="Lui A."/>
            <person name="Ma L.J."/>
            <person name="Mabbitt R."/>
            <person name="Macdonald J."/>
            <person name="Maclean C."/>
            <person name="Major J."/>
            <person name="Manning J."/>
            <person name="Marabella R."/>
            <person name="Maru K."/>
            <person name="Matthews C."/>
            <person name="Mauceli E."/>
            <person name="Mccarthy M."/>
            <person name="Mcdonough S."/>
            <person name="Mcghee T."/>
            <person name="Meldrim J."/>
            <person name="Meneus L."/>
            <person name="Mesirov J."/>
            <person name="Mihalev A."/>
            <person name="Mihova T."/>
            <person name="Mikkelsen T."/>
            <person name="Mlenga V."/>
            <person name="Moru K."/>
            <person name="Mozes J."/>
            <person name="Mulrain L."/>
            <person name="Munson G."/>
            <person name="Naylor J."/>
            <person name="Newes C."/>
            <person name="Nguyen C."/>
            <person name="Nguyen N."/>
            <person name="Nguyen T."/>
            <person name="Nicol R."/>
            <person name="Nielsen C."/>
            <person name="Nizzari M."/>
            <person name="Norbu C."/>
            <person name="Norbu N."/>
            <person name="O'donnell P."/>
            <person name="Okoawo O."/>
            <person name="O'leary S."/>
            <person name="Omotosho B."/>
            <person name="O'neill K."/>
            <person name="Osman S."/>
            <person name="Parker S."/>
            <person name="Perrin D."/>
            <person name="Phunkhang P."/>
            <person name="Piqani B."/>
            <person name="Purcell S."/>
            <person name="Rachupka T."/>
            <person name="Ramasamy U."/>
            <person name="Rameau R."/>
            <person name="Ray V."/>
            <person name="Raymond C."/>
            <person name="Retta R."/>
            <person name="Richardson S."/>
            <person name="Rise C."/>
            <person name="Rodriguez J."/>
            <person name="Rogers J."/>
            <person name="Rogov P."/>
            <person name="Rutman M."/>
            <person name="Schupbach R."/>
            <person name="Seaman C."/>
            <person name="Settipalli S."/>
            <person name="Sharpe T."/>
            <person name="Sheridan J."/>
            <person name="Sherpa N."/>
            <person name="Shi J."/>
            <person name="Smirnov S."/>
            <person name="Smith C."/>
            <person name="Sougnez C."/>
            <person name="Spencer B."/>
            <person name="Stalker J."/>
            <person name="Stange-thomann N."/>
            <person name="Stavropoulos S."/>
            <person name="Stetson K."/>
            <person name="Stone C."/>
            <person name="Stone S."/>
            <person name="Stubbs M."/>
            <person name="Talamas J."/>
            <person name="Tchuinga P."/>
            <person name="Tenzing P."/>
            <person name="Tesfaye S."/>
            <person name="Theodore J."/>
            <person name="Thoulutsang Y."/>
            <person name="Topham K."/>
            <person name="Towey S."/>
            <person name="Tsamla T."/>
            <person name="Tsomo N."/>
            <person name="Vallee D."/>
            <person name="Vassiliev H."/>
            <person name="Venkataraman V."/>
            <person name="Vinson J."/>
            <person name="Vo A."/>
            <person name="Wade C."/>
            <person name="Wang S."/>
            <person name="Wangchuk T."/>
            <person name="Wangdi T."/>
            <person name="Whittaker C."/>
            <person name="Wilkinson J."/>
            <person name="Wu Y."/>
            <person name="Wyman D."/>
            <person name="Yadav S."/>
            <person name="Yang S."/>
            <person name="Yang X."/>
            <person name="Yeager S."/>
            <person name="Yee E."/>
            <person name="Young G."/>
            <person name="Zainoun J."/>
            <person name="Zembeck L."/>
            <person name="Zimmer A."/>
            <person name="Zody M."/>
            <person name="Lander E."/>
        </authorList>
    </citation>
    <scope>NUCLEOTIDE SEQUENCE [LARGE SCALE GENOMIC DNA]</scope>
</reference>
<dbReference type="Gene3D" id="3.40.630.30">
    <property type="match status" value="1"/>
</dbReference>
<evidence type="ECO:0000313" key="2">
    <source>
        <dbReference type="Ensembl" id="ENSCSAVP00000000661.1"/>
    </source>
</evidence>
<sequence length="124" mass="14217">MKEDKNIEADPQIEEEDPGSIFSDEESIDAEDEDDDDLVALIPGFLEEVRRRGMRREELSAKVTMENKGTMEDEFRKILGVEHRVIGCCTFERSYEIPAQRLLQLTLVAVRKKFRGAGLGHFMV</sequence>
<dbReference type="HOGENOM" id="CLU_2009008_0_0_1"/>
<reference evidence="2" key="3">
    <citation type="submission" date="2025-09" db="UniProtKB">
        <authorList>
            <consortium name="Ensembl"/>
        </authorList>
    </citation>
    <scope>IDENTIFICATION</scope>
</reference>
<dbReference type="STRING" id="51511.ENSCSAVP00000000661"/>
<evidence type="ECO:0000256" key="1">
    <source>
        <dbReference type="SAM" id="MobiDB-lite"/>
    </source>
</evidence>
<proteinExistence type="predicted"/>
<name>H2Y5R3_CIOSA</name>
<protein>
    <submittedName>
        <fullName evidence="2">Uncharacterized protein</fullName>
    </submittedName>
</protein>
<accession>H2Y5R3</accession>
<feature type="region of interest" description="Disordered" evidence="1">
    <location>
        <begin position="1"/>
        <end position="35"/>
    </location>
</feature>
<dbReference type="AlphaFoldDB" id="H2Y5R3"/>
<feature type="compositionally biased region" description="Acidic residues" evidence="1">
    <location>
        <begin position="11"/>
        <end position="35"/>
    </location>
</feature>
<dbReference type="InterPro" id="IPR016181">
    <property type="entry name" value="Acyl_CoA_acyltransferase"/>
</dbReference>
<keyword evidence="3" id="KW-1185">Reference proteome</keyword>
<evidence type="ECO:0000313" key="3">
    <source>
        <dbReference type="Proteomes" id="UP000007875"/>
    </source>
</evidence>